<name>A0ABY7DFJ1_MYAAR</name>
<evidence type="ECO:0000313" key="2">
    <source>
        <dbReference type="Proteomes" id="UP001164746"/>
    </source>
</evidence>
<sequence>MYNPPPYQIPNLTGMYSFGVAAAGTGVPFHFHGAGFAEVIFGRKRWFMYPPEKQPAFNPNKTTLHWLEEEYPNLHEQFTSQIDGGMEH</sequence>
<gene>
    <name evidence="1" type="ORF">MAR_029126</name>
</gene>
<reference evidence="1" key="1">
    <citation type="submission" date="2022-11" db="EMBL/GenBank/DDBJ databases">
        <title>Centuries of genome instability and evolution in soft-shell clam transmissible cancer (bioRxiv).</title>
        <authorList>
            <person name="Hart S.F.M."/>
            <person name="Yonemitsu M.A."/>
            <person name="Giersch R.M."/>
            <person name="Beal B.F."/>
            <person name="Arriagada G."/>
            <person name="Davis B.W."/>
            <person name="Ostrander E.A."/>
            <person name="Goff S.P."/>
            <person name="Metzger M.J."/>
        </authorList>
    </citation>
    <scope>NUCLEOTIDE SEQUENCE</scope>
    <source>
        <strain evidence="1">MELC-2E11</strain>
        <tissue evidence="1">Siphon/mantle</tissue>
    </source>
</reference>
<dbReference type="SUPFAM" id="SSF51197">
    <property type="entry name" value="Clavaminate synthase-like"/>
    <property type="match status" value="1"/>
</dbReference>
<dbReference type="EMBL" id="CP111013">
    <property type="protein sequence ID" value="WAQ96436.1"/>
    <property type="molecule type" value="Genomic_DNA"/>
</dbReference>
<proteinExistence type="predicted"/>
<dbReference type="Proteomes" id="UP001164746">
    <property type="component" value="Chromosome 2"/>
</dbReference>
<evidence type="ECO:0000313" key="1">
    <source>
        <dbReference type="EMBL" id="WAQ96436.1"/>
    </source>
</evidence>
<accession>A0ABY7DFJ1</accession>
<dbReference type="Gene3D" id="2.60.120.650">
    <property type="entry name" value="Cupin"/>
    <property type="match status" value="1"/>
</dbReference>
<keyword evidence="2" id="KW-1185">Reference proteome</keyword>
<protein>
    <submittedName>
        <fullName evidence="1">JMJD8-like protein</fullName>
    </submittedName>
</protein>
<organism evidence="1 2">
    <name type="scientific">Mya arenaria</name>
    <name type="common">Soft-shell clam</name>
    <dbReference type="NCBI Taxonomy" id="6604"/>
    <lineage>
        <taxon>Eukaryota</taxon>
        <taxon>Metazoa</taxon>
        <taxon>Spiralia</taxon>
        <taxon>Lophotrochozoa</taxon>
        <taxon>Mollusca</taxon>
        <taxon>Bivalvia</taxon>
        <taxon>Autobranchia</taxon>
        <taxon>Heteroconchia</taxon>
        <taxon>Euheterodonta</taxon>
        <taxon>Imparidentia</taxon>
        <taxon>Neoheterodontei</taxon>
        <taxon>Myida</taxon>
        <taxon>Myoidea</taxon>
        <taxon>Myidae</taxon>
        <taxon>Mya</taxon>
    </lineage>
</organism>